<dbReference type="Proteomes" id="UP000515928">
    <property type="component" value="Chromosome"/>
</dbReference>
<feature type="transmembrane region" description="Helical" evidence="1">
    <location>
        <begin position="150"/>
        <end position="174"/>
    </location>
</feature>
<evidence type="ECO:0000313" key="2">
    <source>
        <dbReference type="EMBL" id="QNN61833.1"/>
    </source>
</evidence>
<accession>A0A7G9S1V8</accession>
<evidence type="ECO:0000256" key="1">
    <source>
        <dbReference type="SAM" id="Phobius"/>
    </source>
</evidence>
<dbReference type="AlphaFoldDB" id="A0A7G9S1V8"/>
<feature type="transmembrane region" description="Helical" evidence="1">
    <location>
        <begin position="88"/>
        <end position="115"/>
    </location>
</feature>
<dbReference type="Pfam" id="PF11299">
    <property type="entry name" value="DUF3100"/>
    <property type="match status" value="1"/>
</dbReference>
<protein>
    <submittedName>
        <fullName evidence="2">DUF3100 domain-containing protein</fullName>
    </submittedName>
</protein>
<name>A0A7G9S1V8_9FIRM</name>
<organism evidence="2 3">
    <name type="scientific">Erysipelothrix inopinata</name>
    <dbReference type="NCBI Taxonomy" id="225084"/>
    <lineage>
        <taxon>Bacteria</taxon>
        <taxon>Bacillati</taxon>
        <taxon>Bacillota</taxon>
        <taxon>Erysipelotrichia</taxon>
        <taxon>Erysipelotrichales</taxon>
        <taxon>Erysipelotrichaceae</taxon>
        <taxon>Erysipelothrix</taxon>
    </lineage>
</organism>
<keyword evidence="1" id="KW-1133">Transmembrane helix</keyword>
<gene>
    <name evidence="2" type="ORF">H9L01_08285</name>
</gene>
<feature type="transmembrane region" description="Helical" evidence="1">
    <location>
        <begin position="181"/>
        <end position="204"/>
    </location>
</feature>
<reference evidence="2 3" key="1">
    <citation type="submission" date="2020-08" db="EMBL/GenBank/DDBJ databases">
        <title>Genome sequence of Erysipelothrix inopinata DSM 15511T.</title>
        <authorList>
            <person name="Hyun D.-W."/>
            <person name="Bae J.-W."/>
        </authorList>
    </citation>
    <scope>NUCLEOTIDE SEQUENCE [LARGE SCALE GENOMIC DNA]</scope>
    <source>
        <strain evidence="2 3">DSM 15511</strain>
    </source>
</reference>
<keyword evidence="1" id="KW-0472">Membrane</keyword>
<feature type="transmembrane region" description="Helical" evidence="1">
    <location>
        <begin position="20"/>
        <end position="39"/>
    </location>
</feature>
<dbReference type="KEGG" id="eio:H9L01_08285"/>
<keyword evidence="1" id="KW-0812">Transmembrane</keyword>
<feature type="transmembrane region" description="Helical" evidence="1">
    <location>
        <begin position="59"/>
        <end position="76"/>
    </location>
</feature>
<dbReference type="InterPro" id="IPR021450">
    <property type="entry name" value="DUF3100"/>
</dbReference>
<feature type="transmembrane region" description="Helical" evidence="1">
    <location>
        <begin position="224"/>
        <end position="245"/>
    </location>
</feature>
<dbReference type="EMBL" id="CP060715">
    <property type="protein sequence ID" value="QNN61833.1"/>
    <property type="molecule type" value="Genomic_DNA"/>
</dbReference>
<sequence length="252" mass="26916">MGIIFISEMIGMQFIKVGSITILVLPLVFAVLLTMIIGIPALRKGPLKSVYSKENIKFAGSNLIFIMLPLMARYGADVAPKINEILQLGWVFLLQSVGNIGTVILGLPIALLLGLNREAIGATLGIGREGELAFITEKFGLNGDEGRGVLSMYLVGTLFGSLFFSFIPPLLSAVGFDYRALAIASGLGSASMMTASSSAIVGLYPEHASTITSFAGASQLVTSFMGTYVMVFVSIPLMNAMYRVFKKERAIN</sequence>
<proteinExistence type="predicted"/>
<evidence type="ECO:0000313" key="3">
    <source>
        <dbReference type="Proteomes" id="UP000515928"/>
    </source>
</evidence>
<keyword evidence="3" id="KW-1185">Reference proteome</keyword>